<dbReference type="GO" id="GO:0005524">
    <property type="term" value="F:ATP binding"/>
    <property type="evidence" value="ECO:0007669"/>
    <property type="project" value="UniProtKB-KW"/>
</dbReference>
<gene>
    <name evidence="5" type="ORF">BKH20_03140</name>
</gene>
<evidence type="ECO:0000259" key="4">
    <source>
        <dbReference type="PROSITE" id="PS50893"/>
    </source>
</evidence>
<reference evidence="5 6" key="1">
    <citation type="submission" date="2016-12" db="EMBL/GenBank/DDBJ databases">
        <title>Genomic comparison of strains in the 'Actinomyces naeslundii' group.</title>
        <authorList>
            <person name="Mughal S.R."/>
            <person name="Do T."/>
            <person name="Gilbert S.C."/>
            <person name="Witherden E.A."/>
            <person name="Didelot X."/>
            <person name="Beighton D."/>
        </authorList>
    </citation>
    <scope>NUCLEOTIDE SEQUENCE [LARGE SCALE GENOMIC DNA]</scope>
    <source>
        <strain evidence="5 6">WE8B-23</strain>
    </source>
</reference>
<evidence type="ECO:0000256" key="2">
    <source>
        <dbReference type="ARBA" id="ARBA00022741"/>
    </source>
</evidence>
<keyword evidence="2" id="KW-0547">Nucleotide-binding</keyword>
<dbReference type="SUPFAM" id="SSF52540">
    <property type="entry name" value="P-loop containing nucleoside triphosphate hydrolases"/>
    <property type="match status" value="1"/>
</dbReference>
<sequence>MTGIAVSAHNLRKSFPVPDATSVEVLHGISCSIEQGRMTSMVGPSGSGKSTALLCLAGLESATSGQVTLMGRDLNALSPAKIAKLYRDKVGFVFQSYNLVPYLSVRENIAISDTLAGRRSDQRRLEEVLSRLRLESRTNSLTSTLSGGEQQRVALGRILYRRPAIVFADEPTGALDTRSASVVLYELRRLADDGVTVVLVTHDLNAASLADSVMILRDGHIISRLDSGISSEILLSIMNNAVEGE</sequence>
<dbReference type="GO" id="GO:0022857">
    <property type="term" value="F:transmembrane transporter activity"/>
    <property type="evidence" value="ECO:0007669"/>
    <property type="project" value="TreeGrafter"/>
</dbReference>
<dbReference type="PANTHER" id="PTHR24220:SF685">
    <property type="entry name" value="ABC TRANSPORTER RELATED"/>
    <property type="match status" value="1"/>
</dbReference>
<dbReference type="SMART" id="SM00382">
    <property type="entry name" value="AAA"/>
    <property type="match status" value="1"/>
</dbReference>
<dbReference type="InterPro" id="IPR003593">
    <property type="entry name" value="AAA+_ATPase"/>
</dbReference>
<dbReference type="AlphaFoldDB" id="A0A1Q8WVL1"/>
<dbReference type="Proteomes" id="UP000185963">
    <property type="component" value="Unassembled WGS sequence"/>
</dbReference>
<accession>A0A1Q8WVL1</accession>
<name>A0A1Q8WVL1_9ACTO</name>
<dbReference type="CDD" id="cd03255">
    <property type="entry name" value="ABC_MJ0796_LolCDE_FtsE"/>
    <property type="match status" value="1"/>
</dbReference>
<dbReference type="GO" id="GO:0005886">
    <property type="term" value="C:plasma membrane"/>
    <property type="evidence" value="ECO:0007669"/>
    <property type="project" value="TreeGrafter"/>
</dbReference>
<evidence type="ECO:0000256" key="1">
    <source>
        <dbReference type="ARBA" id="ARBA00022448"/>
    </source>
</evidence>
<dbReference type="PROSITE" id="PS00211">
    <property type="entry name" value="ABC_TRANSPORTER_1"/>
    <property type="match status" value="1"/>
</dbReference>
<dbReference type="GO" id="GO:0016887">
    <property type="term" value="F:ATP hydrolysis activity"/>
    <property type="evidence" value="ECO:0007669"/>
    <property type="project" value="InterPro"/>
</dbReference>
<dbReference type="Gene3D" id="3.40.50.300">
    <property type="entry name" value="P-loop containing nucleotide triphosphate hydrolases"/>
    <property type="match status" value="1"/>
</dbReference>
<keyword evidence="3 5" id="KW-0067">ATP-binding</keyword>
<dbReference type="InterPro" id="IPR015854">
    <property type="entry name" value="ABC_transpr_LolD-like"/>
</dbReference>
<evidence type="ECO:0000313" key="6">
    <source>
        <dbReference type="Proteomes" id="UP000185963"/>
    </source>
</evidence>
<evidence type="ECO:0000256" key="3">
    <source>
        <dbReference type="ARBA" id="ARBA00022840"/>
    </source>
</evidence>
<feature type="domain" description="ABC transporter" evidence="4">
    <location>
        <begin position="6"/>
        <end position="243"/>
    </location>
</feature>
<dbReference type="EMBL" id="MSKS01000009">
    <property type="protein sequence ID" value="OLO72062.1"/>
    <property type="molecule type" value="Genomic_DNA"/>
</dbReference>
<dbReference type="InterPro" id="IPR017911">
    <property type="entry name" value="MacB-like_ATP-bd"/>
</dbReference>
<dbReference type="InterPro" id="IPR003439">
    <property type="entry name" value="ABC_transporter-like_ATP-bd"/>
</dbReference>
<keyword evidence="1" id="KW-0813">Transport</keyword>
<dbReference type="PANTHER" id="PTHR24220">
    <property type="entry name" value="IMPORT ATP-BINDING PROTEIN"/>
    <property type="match status" value="1"/>
</dbReference>
<protein>
    <submittedName>
        <fullName evidence="5">ABC transporter ATP-binding protein</fullName>
    </submittedName>
</protein>
<dbReference type="RefSeq" id="WP_075389902.1">
    <property type="nucleotide sequence ID" value="NZ_MSKS01000009.1"/>
</dbReference>
<comment type="caution">
    <text evidence="5">The sequence shown here is derived from an EMBL/GenBank/DDBJ whole genome shotgun (WGS) entry which is preliminary data.</text>
</comment>
<dbReference type="InterPro" id="IPR027417">
    <property type="entry name" value="P-loop_NTPase"/>
</dbReference>
<evidence type="ECO:0000313" key="5">
    <source>
        <dbReference type="EMBL" id="OLO72062.1"/>
    </source>
</evidence>
<dbReference type="PROSITE" id="PS50893">
    <property type="entry name" value="ABC_TRANSPORTER_2"/>
    <property type="match status" value="1"/>
</dbReference>
<dbReference type="Pfam" id="PF00005">
    <property type="entry name" value="ABC_tran"/>
    <property type="match status" value="1"/>
</dbReference>
<dbReference type="InterPro" id="IPR017871">
    <property type="entry name" value="ABC_transporter-like_CS"/>
</dbReference>
<organism evidence="5 6">
    <name type="scientific">Actinomyces oris</name>
    <dbReference type="NCBI Taxonomy" id="544580"/>
    <lineage>
        <taxon>Bacteria</taxon>
        <taxon>Bacillati</taxon>
        <taxon>Actinomycetota</taxon>
        <taxon>Actinomycetes</taxon>
        <taxon>Actinomycetales</taxon>
        <taxon>Actinomycetaceae</taxon>
        <taxon>Actinomyces</taxon>
    </lineage>
</organism>
<proteinExistence type="predicted"/>